<keyword evidence="3" id="KW-1185">Reference proteome</keyword>
<dbReference type="GO" id="GO:0016491">
    <property type="term" value="F:oxidoreductase activity"/>
    <property type="evidence" value="ECO:0007669"/>
    <property type="project" value="InterPro"/>
</dbReference>
<protein>
    <submittedName>
        <fullName evidence="2">Ferritin family protein</fullName>
    </submittedName>
</protein>
<dbReference type="Proteomes" id="UP000621436">
    <property type="component" value="Unassembled WGS sequence"/>
</dbReference>
<evidence type="ECO:0000259" key="1">
    <source>
        <dbReference type="Pfam" id="PF02915"/>
    </source>
</evidence>
<reference evidence="2" key="1">
    <citation type="submission" date="2020-11" db="EMBL/GenBank/DDBJ databases">
        <title>Halonatronomonas betainensis gen. nov., sp. nov. a novel haloalkaliphilic representative of the family Halanaerobiacae capable of betaine degradation.</title>
        <authorList>
            <person name="Boltyanskaya Y."/>
            <person name="Kevbrin V."/>
            <person name="Detkova E."/>
            <person name="Grouzdev D.S."/>
            <person name="Koziaeva V."/>
            <person name="Zhilina T."/>
        </authorList>
    </citation>
    <scope>NUCLEOTIDE SEQUENCE</scope>
    <source>
        <strain evidence="2">Z-7014</strain>
    </source>
</reference>
<evidence type="ECO:0000313" key="2">
    <source>
        <dbReference type="EMBL" id="MBF8435915.1"/>
    </source>
</evidence>
<dbReference type="SUPFAM" id="SSF47240">
    <property type="entry name" value="Ferritin-like"/>
    <property type="match status" value="1"/>
</dbReference>
<organism evidence="2 3">
    <name type="scientific">Halonatronomonas betaini</name>
    <dbReference type="NCBI Taxonomy" id="2778430"/>
    <lineage>
        <taxon>Bacteria</taxon>
        <taxon>Bacillati</taxon>
        <taxon>Bacillota</taxon>
        <taxon>Clostridia</taxon>
        <taxon>Halanaerobiales</taxon>
        <taxon>Halarsenatibacteraceae</taxon>
        <taxon>Halonatronomonas</taxon>
    </lineage>
</organism>
<sequence length="161" mass="18965">MNKEEYKILKKAVLIEQEGFDFYMLAAARTEDEDTRAAFEKIAGEEQKHINWLKELYNKMSGAEDTELSFENPPEKPGIFDWEKKDIFKGSLALSVFSIGVKMEKEAIEFYKKAAKNSQSSEAKELYETLIEWEKGHMEEFQNHYELLQEDWWNEQGFAPF</sequence>
<dbReference type="InterPro" id="IPR003251">
    <property type="entry name" value="Rr_diiron-bd_dom"/>
</dbReference>
<dbReference type="Pfam" id="PF02915">
    <property type="entry name" value="Rubrerythrin"/>
    <property type="match status" value="1"/>
</dbReference>
<accession>A0A931ASB1</accession>
<dbReference type="AlphaFoldDB" id="A0A931ASB1"/>
<dbReference type="EMBL" id="JADPIE010000001">
    <property type="protein sequence ID" value="MBF8435915.1"/>
    <property type="molecule type" value="Genomic_DNA"/>
</dbReference>
<dbReference type="GO" id="GO:0046872">
    <property type="term" value="F:metal ion binding"/>
    <property type="evidence" value="ECO:0007669"/>
    <property type="project" value="InterPro"/>
</dbReference>
<dbReference type="PANTHER" id="PTHR33531">
    <property type="entry name" value="RUBRERYTHRIN SUBFAMILY"/>
    <property type="match status" value="1"/>
</dbReference>
<gene>
    <name evidence="2" type="ORF">I0Q91_02380</name>
</gene>
<comment type="caution">
    <text evidence="2">The sequence shown here is derived from an EMBL/GenBank/DDBJ whole genome shotgun (WGS) entry which is preliminary data.</text>
</comment>
<evidence type="ECO:0000313" key="3">
    <source>
        <dbReference type="Proteomes" id="UP000621436"/>
    </source>
</evidence>
<dbReference type="CDD" id="cd01045">
    <property type="entry name" value="Ferritin_like_AB"/>
    <property type="match status" value="1"/>
</dbReference>
<dbReference type="PANTHER" id="PTHR33531:SF7">
    <property type="entry name" value="HYPOTHETICAL MEMBRANE PROTEIN, CONSERVED"/>
    <property type="match status" value="1"/>
</dbReference>
<dbReference type="Gene3D" id="1.20.1260.10">
    <property type="match status" value="1"/>
</dbReference>
<proteinExistence type="predicted"/>
<feature type="domain" description="Rubrerythrin diiron-binding" evidence="1">
    <location>
        <begin position="7"/>
        <end position="145"/>
    </location>
</feature>
<dbReference type="RefSeq" id="WP_270452625.1">
    <property type="nucleotide sequence ID" value="NZ_JADPIE010000001.1"/>
</dbReference>
<dbReference type="InterPro" id="IPR009078">
    <property type="entry name" value="Ferritin-like_SF"/>
</dbReference>
<dbReference type="InterPro" id="IPR012347">
    <property type="entry name" value="Ferritin-like"/>
</dbReference>
<name>A0A931ASB1_9FIRM</name>